<evidence type="ECO:0000313" key="3">
    <source>
        <dbReference type="Proteomes" id="UP000180252"/>
    </source>
</evidence>
<name>A0A1S1JEW8_9FLAO</name>
<dbReference type="Proteomes" id="UP000198319">
    <property type="component" value="Unassembled WGS sequence"/>
</dbReference>
<proteinExistence type="predicted"/>
<reference evidence="3" key="2">
    <citation type="submission" date="2016-09" db="EMBL/GenBank/DDBJ databases">
        <authorList>
            <person name="Chen S."/>
            <person name="Walker E."/>
        </authorList>
    </citation>
    <scope>NUCLEOTIDE SEQUENCE [LARGE SCALE GENOMIC DNA]</scope>
    <source>
        <strain evidence="3">MSU</strain>
    </source>
</reference>
<dbReference type="AlphaFoldDB" id="A0A1S1JEW8"/>
<dbReference type="RefSeq" id="WP_070906436.1">
    <property type="nucleotide sequence ID" value="NZ_MIKE01000011.1"/>
</dbReference>
<dbReference type="Proteomes" id="UP000180252">
    <property type="component" value="Unassembled WGS sequence"/>
</dbReference>
<protein>
    <submittedName>
        <fullName evidence="1">Uncharacterized protein</fullName>
    </submittedName>
</protein>
<organism evidence="1 3">
    <name type="scientific">Flavobacterium tructae</name>
    <dbReference type="NCBI Taxonomy" id="1114873"/>
    <lineage>
        <taxon>Bacteria</taxon>
        <taxon>Pseudomonadati</taxon>
        <taxon>Bacteroidota</taxon>
        <taxon>Flavobacteriia</taxon>
        <taxon>Flavobacteriales</taxon>
        <taxon>Flavobacteriaceae</taxon>
        <taxon>Flavobacterium</taxon>
    </lineage>
</organism>
<reference evidence="2 4" key="3">
    <citation type="submission" date="2016-11" db="EMBL/GenBank/DDBJ databases">
        <title>Whole genomes of Flavobacteriaceae.</title>
        <authorList>
            <person name="Stine C."/>
            <person name="Li C."/>
            <person name="Tadesse D."/>
        </authorList>
    </citation>
    <scope>NUCLEOTIDE SEQUENCE [LARGE SCALE GENOMIC DNA]</scope>
    <source>
        <strain evidence="2 4">ATCC BAA-2541</strain>
    </source>
</reference>
<evidence type="ECO:0000313" key="2">
    <source>
        <dbReference type="EMBL" id="OXB21091.1"/>
    </source>
</evidence>
<reference evidence="1" key="1">
    <citation type="submission" date="2016-09" db="EMBL/GenBank/DDBJ databases">
        <authorList>
            <person name="Capua I."/>
            <person name="De Benedictis P."/>
            <person name="Joannis T."/>
            <person name="Lombin L.H."/>
            <person name="Cattoli G."/>
        </authorList>
    </citation>
    <scope>NUCLEOTIDE SEQUENCE [LARGE SCALE GENOMIC DNA]</scope>
    <source>
        <strain evidence="1">MSU</strain>
    </source>
</reference>
<dbReference type="OrthoDB" id="1358646at2"/>
<evidence type="ECO:0000313" key="1">
    <source>
        <dbReference type="EMBL" id="OHT46783.1"/>
    </source>
</evidence>
<accession>A0A1S1JEW8</accession>
<gene>
    <name evidence="2" type="ORF">B0A71_05740</name>
    <name evidence="1" type="ORF">BHE19_04560</name>
</gene>
<dbReference type="EMBL" id="MIKE01000011">
    <property type="protein sequence ID" value="OHT46783.1"/>
    <property type="molecule type" value="Genomic_DNA"/>
</dbReference>
<keyword evidence="4" id="KW-1185">Reference proteome</keyword>
<dbReference type="EMBL" id="MUHG01000005">
    <property type="protein sequence ID" value="OXB21091.1"/>
    <property type="molecule type" value="Genomic_DNA"/>
</dbReference>
<sequence length="123" mass="14085">MKNYTKYLLSLFLAFVVIVNDGVLVSPSKSADYYQSSFVILRAELDFSNSRLYKFIPSASRVRTQFSVVLKYLDLRDVFSLQIRGALNLQLFLFQKVSSFIKQSVFVNEMMASGNFRGSLDII</sequence>
<comment type="caution">
    <text evidence="1">The sequence shown here is derived from an EMBL/GenBank/DDBJ whole genome shotgun (WGS) entry which is preliminary data.</text>
</comment>
<evidence type="ECO:0000313" key="4">
    <source>
        <dbReference type="Proteomes" id="UP000198319"/>
    </source>
</evidence>
<dbReference type="STRING" id="1278819.BHE19_04560"/>